<dbReference type="GO" id="GO:0051028">
    <property type="term" value="P:mRNA transport"/>
    <property type="evidence" value="ECO:0007669"/>
    <property type="project" value="UniProtKB-KW"/>
</dbReference>
<evidence type="ECO:0000256" key="6">
    <source>
        <dbReference type="ARBA" id="ARBA00022737"/>
    </source>
</evidence>
<evidence type="ECO:0000256" key="2">
    <source>
        <dbReference type="ARBA" id="ARBA00004496"/>
    </source>
</evidence>
<dbReference type="PROSITE" id="PS50102">
    <property type="entry name" value="RRM"/>
    <property type="match status" value="1"/>
</dbReference>
<dbReference type="CDD" id="cd22494">
    <property type="entry name" value="KH-I_IGF2BP2_rpt2"/>
    <property type="match status" value="1"/>
</dbReference>
<dbReference type="Gene3D" id="3.30.1370.10">
    <property type="entry name" value="K Homology domain, type 1"/>
    <property type="match status" value="2"/>
</dbReference>
<dbReference type="FunFam" id="3.30.1370.10:FF:000026">
    <property type="entry name" value="Insulin-like growth factor 2 mRNA-binding protein 3"/>
    <property type="match status" value="1"/>
</dbReference>
<dbReference type="InterPro" id="IPR035979">
    <property type="entry name" value="RBD_domain_sf"/>
</dbReference>
<dbReference type="Pfam" id="PF00076">
    <property type="entry name" value="RRM_1"/>
    <property type="match status" value="1"/>
</dbReference>
<keyword evidence="15" id="KW-1185">Reference proteome</keyword>
<comment type="similarity">
    <text evidence="3">Belongs to the RRM IMP/VICKZ family.</text>
</comment>
<dbReference type="GO" id="GO:0003723">
    <property type="term" value="F:RNA binding"/>
    <property type="evidence" value="ECO:0007669"/>
    <property type="project" value="UniProtKB-UniRule"/>
</dbReference>
<reference evidence="14" key="2">
    <citation type="submission" date="2025-09" db="UniProtKB">
        <authorList>
            <consortium name="Ensembl"/>
        </authorList>
    </citation>
    <scope>IDENTIFICATION</scope>
</reference>
<keyword evidence="5" id="KW-0963">Cytoplasm</keyword>
<evidence type="ECO:0000256" key="8">
    <source>
        <dbReference type="ARBA" id="ARBA00022845"/>
    </source>
</evidence>
<keyword evidence="10" id="KW-0539">Nucleus</keyword>
<evidence type="ECO:0000256" key="7">
    <source>
        <dbReference type="ARBA" id="ARBA00022816"/>
    </source>
</evidence>
<sequence length="472" mass="52111">MLMMEVDYSVPKKLRSRKIQIRNIPPHLQWEVLDGLLAQYGTVENVEQVNTDTETAVVNVTYATKEEAKVAIEKLNDHQFENYSFKISYIPDEEVSSPPPPQRSRRGGHSSRERGSSPGGSSQPKQLDFPLRMLVPTQFVGAIIGKEGLTIKNLTKQTQSKVDIHRKENAGAAEKPITIHATPEGCSEACRMILDIMQKEADETKSAEEVPLKILAHNSLVGRLIGKEGRNLKKIEQDTGTKITISPLQDLTIYNPERTITVKGSTEACSNAEVEIMKKLREAYENDVVAVNRGQPPPWSGWSSDGLALPLGAIIGKKGQHIKQLARFAGASIKIAPAEGPDASERMVIITGPPEAQFKAQGRIFGKLKEENFFNPKEEVKLEAHIKVPSFAAGRVIGKGGKTVNELQNLTSAEVIVPRDQTPDENEEVIVKIIGHFFASQTAQRKIREIVQQVKQQEQKHAQGAPASQHSK</sequence>
<dbReference type="InterPro" id="IPR004088">
    <property type="entry name" value="KH_dom_type_1"/>
</dbReference>
<dbReference type="Proteomes" id="UP000694541">
    <property type="component" value="Unplaced"/>
</dbReference>
<dbReference type="Ensembl" id="ENSANIT00000002414.1">
    <property type="protein sequence ID" value="ENSANIP00000002343.1"/>
    <property type="gene ID" value="ENSANIG00000001537.1"/>
</dbReference>
<evidence type="ECO:0000256" key="1">
    <source>
        <dbReference type="ARBA" id="ARBA00004123"/>
    </source>
</evidence>
<organism evidence="14 15">
    <name type="scientific">Accipiter nisus</name>
    <name type="common">Eurasian sparrowhawk</name>
    <dbReference type="NCBI Taxonomy" id="211598"/>
    <lineage>
        <taxon>Eukaryota</taxon>
        <taxon>Metazoa</taxon>
        <taxon>Chordata</taxon>
        <taxon>Craniata</taxon>
        <taxon>Vertebrata</taxon>
        <taxon>Euteleostomi</taxon>
        <taxon>Archelosauria</taxon>
        <taxon>Archosauria</taxon>
        <taxon>Dinosauria</taxon>
        <taxon>Saurischia</taxon>
        <taxon>Theropoda</taxon>
        <taxon>Coelurosauria</taxon>
        <taxon>Aves</taxon>
        <taxon>Neognathae</taxon>
        <taxon>Neoaves</taxon>
        <taxon>Telluraves</taxon>
        <taxon>Accipitrimorphae</taxon>
        <taxon>Accipitriformes</taxon>
        <taxon>Accipitridae</taxon>
        <taxon>Accipitrinae</taxon>
        <taxon>Accipiter</taxon>
    </lineage>
</organism>
<dbReference type="SUPFAM" id="SSF54791">
    <property type="entry name" value="Eukaryotic type KH-domain (KH-domain type I)"/>
    <property type="match status" value="4"/>
</dbReference>
<evidence type="ECO:0000313" key="15">
    <source>
        <dbReference type="Proteomes" id="UP000694541"/>
    </source>
</evidence>
<evidence type="ECO:0000256" key="11">
    <source>
        <dbReference type="PROSITE-ProRule" id="PRU00176"/>
    </source>
</evidence>
<evidence type="ECO:0000256" key="5">
    <source>
        <dbReference type="ARBA" id="ARBA00022490"/>
    </source>
</evidence>
<keyword evidence="9 11" id="KW-0694">RNA-binding</keyword>
<evidence type="ECO:0000256" key="9">
    <source>
        <dbReference type="ARBA" id="ARBA00022884"/>
    </source>
</evidence>
<accession>A0A8B9M4X7</accession>
<comment type="subcellular location">
    <subcellularLocation>
        <location evidence="2">Cytoplasm</location>
    </subcellularLocation>
    <subcellularLocation>
        <location evidence="1">Nucleus</location>
    </subcellularLocation>
</comment>
<proteinExistence type="inferred from homology"/>
<evidence type="ECO:0000256" key="3">
    <source>
        <dbReference type="ARBA" id="ARBA00009094"/>
    </source>
</evidence>
<feature type="domain" description="RRM" evidence="13">
    <location>
        <begin position="17"/>
        <end position="92"/>
    </location>
</feature>
<dbReference type="AlphaFoldDB" id="A0A8B9M4X7"/>
<protein>
    <submittedName>
        <fullName evidence="14">Insulin like growth factor 2 mRNA binding protein 2</fullName>
    </submittedName>
</protein>
<evidence type="ECO:0000256" key="10">
    <source>
        <dbReference type="ARBA" id="ARBA00023242"/>
    </source>
</evidence>
<dbReference type="CDD" id="cd22500">
    <property type="entry name" value="KH-I_IGF2BP2_rpt4"/>
    <property type="match status" value="1"/>
</dbReference>
<dbReference type="SMART" id="SM00360">
    <property type="entry name" value="RRM"/>
    <property type="match status" value="1"/>
</dbReference>
<dbReference type="GO" id="GO:0005634">
    <property type="term" value="C:nucleus"/>
    <property type="evidence" value="ECO:0007669"/>
    <property type="project" value="UniProtKB-SubCell"/>
</dbReference>
<dbReference type="PROSITE" id="PS50084">
    <property type="entry name" value="KH_TYPE_1"/>
    <property type="match status" value="4"/>
</dbReference>
<dbReference type="GO" id="GO:0005737">
    <property type="term" value="C:cytoplasm"/>
    <property type="evidence" value="ECO:0007669"/>
    <property type="project" value="UniProtKB-SubCell"/>
</dbReference>
<reference evidence="14" key="1">
    <citation type="submission" date="2025-08" db="UniProtKB">
        <authorList>
            <consortium name="Ensembl"/>
        </authorList>
    </citation>
    <scope>IDENTIFICATION</scope>
</reference>
<dbReference type="Gene3D" id="3.30.70.330">
    <property type="match status" value="1"/>
</dbReference>
<dbReference type="PANTHER" id="PTHR10288">
    <property type="entry name" value="KH DOMAIN CONTAINING RNA BINDING PROTEIN"/>
    <property type="match status" value="1"/>
</dbReference>
<dbReference type="InterPro" id="IPR036612">
    <property type="entry name" value="KH_dom_type_1_sf"/>
</dbReference>
<keyword evidence="4" id="KW-0813">Transport</keyword>
<dbReference type="InterPro" id="IPR000504">
    <property type="entry name" value="RRM_dom"/>
</dbReference>
<dbReference type="CDD" id="cd12629">
    <property type="entry name" value="RRM2_IGF2BP2"/>
    <property type="match status" value="1"/>
</dbReference>
<dbReference type="SUPFAM" id="SSF54928">
    <property type="entry name" value="RNA-binding domain, RBD"/>
    <property type="match status" value="1"/>
</dbReference>
<evidence type="ECO:0000256" key="12">
    <source>
        <dbReference type="SAM" id="MobiDB-lite"/>
    </source>
</evidence>
<evidence type="ECO:0000313" key="14">
    <source>
        <dbReference type="Ensembl" id="ENSANIP00000002343.1"/>
    </source>
</evidence>
<dbReference type="Gene3D" id="3.30.310.210">
    <property type="match status" value="1"/>
</dbReference>
<dbReference type="Pfam" id="PF00013">
    <property type="entry name" value="KH_1"/>
    <property type="match status" value="4"/>
</dbReference>
<keyword evidence="8" id="KW-0810">Translation regulation</keyword>
<evidence type="ECO:0000259" key="13">
    <source>
        <dbReference type="PROSITE" id="PS50102"/>
    </source>
</evidence>
<name>A0A8B9M4X7_9AVES</name>
<dbReference type="FunFam" id="3.30.1370.10:FF:000027">
    <property type="entry name" value="insulin-like growth factor 2 mRNA-binding protein 3 isoform X1"/>
    <property type="match status" value="1"/>
</dbReference>
<evidence type="ECO:0000256" key="4">
    <source>
        <dbReference type="ARBA" id="ARBA00022448"/>
    </source>
</evidence>
<dbReference type="FunFam" id="3.30.70.330:FF:000099">
    <property type="entry name" value="insulin-like growth factor 2 mRNA-binding protein 3 isoform X1"/>
    <property type="match status" value="1"/>
</dbReference>
<dbReference type="InterPro" id="IPR012677">
    <property type="entry name" value="Nucleotide-bd_a/b_plait_sf"/>
</dbReference>
<dbReference type="InterPro" id="IPR004087">
    <property type="entry name" value="KH_dom"/>
</dbReference>
<feature type="region of interest" description="Disordered" evidence="12">
    <location>
        <begin position="91"/>
        <end position="127"/>
    </location>
</feature>
<dbReference type="CDD" id="cd22491">
    <property type="entry name" value="KH-I_IGF2BP2_rpt1"/>
    <property type="match status" value="1"/>
</dbReference>
<dbReference type="FunFam" id="3.30.310.210:FF:000001">
    <property type="entry name" value="insulin-like growth factor 2 mRNA-binding protein 1 isoform X1"/>
    <property type="match status" value="1"/>
</dbReference>
<keyword evidence="6" id="KW-0677">Repeat</keyword>
<keyword evidence="7" id="KW-0509">mRNA transport</keyword>
<dbReference type="SMART" id="SM00322">
    <property type="entry name" value="KH"/>
    <property type="match status" value="4"/>
</dbReference>
<dbReference type="GO" id="GO:0006417">
    <property type="term" value="P:regulation of translation"/>
    <property type="evidence" value="ECO:0007669"/>
    <property type="project" value="UniProtKB-KW"/>
</dbReference>